<keyword evidence="1" id="KW-0472">Membrane</keyword>
<organism evidence="2 3">
    <name type="scientific">Demequina muriae</name>
    <dbReference type="NCBI Taxonomy" id="3051664"/>
    <lineage>
        <taxon>Bacteria</taxon>
        <taxon>Bacillati</taxon>
        <taxon>Actinomycetota</taxon>
        <taxon>Actinomycetes</taxon>
        <taxon>Micrococcales</taxon>
        <taxon>Demequinaceae</taxon>
        <taxon>Demequina</taxon>
    </lineage>
</organism>
<gene>
    <name evidence="2" type="ORF">QQX02_05880</name>
</gene>
<feature type="transmembrane region" description="Helical" evidence="1">
    <location>
        <begin position="37"/>
        <end position="54"/>
    </location>
</feature>
<evidence type="ECO:0000256" key="1">
    <source>
        <dbReference type="SAM" id="Phobius"/>
    </source>
</evidence>
<keyword evidence="1" id="KW-0812">Transmembrane</keyword>
<keyword evidence="3" id="KW-1185">Reference proteome</keyword>
<dbReference type="PANTHER" id="PTHR37309">
    <property type="entry name" value="SLR0284 PROTEIN"/>
    <property type="match status" value="1"/>
</dbReference>
<sequence length="128" mass="13970">MKFLARVAATAVAVWITSLLPLDVEVSGGEAEWWTRALVYLGIGAVIVLLNQIIKPILSVLALPITILTLGLFALVISWFILWLTAWISEQVDFMTLSIGGFWQTLFAALVISIVTAIMSAILGARRD</sequence>
<evidence type="ECO:0000313" key="2">
    <source>
        <dbReference type="EMBL" id="MDN4480449.1"/>
    </source>
</evidence>
<dbReference type="EMBL" id="JAUHQA010000001">
    <property type="protein sequence ID" value="MDN4480449.1"/>
    <property type="molecule type" value="Genomic_DNA"/>
</dbReference>
<proteinExistence type="predicted"/>
<feature type="transmembrane region" description="Helical" evidence="1">
    <location>
        <begin position="102"/>
        <end position="125"/>
    </location>
</feature>
<protein>
    <submittedName>
        <fullName evidence="2">Phage holin family protein</fullName>
    </submittedName>
</protein>
<accession>A0ABT8GG74</accession>
<dbReference type="RefSeq" id="WP_301141843.1">
    <property type="nucleotide sequence ID" value="NZ_JAUHQA010000001.1"/>
</dbReference>
<dbReference type="InterPro" id="IPR007165">
    <property type="entry name" value="Phage_holin_4_2"/>
</dbReference>
<name>A0ABT8GG74_9MICO</name>
<feature type="transmembrane region" description="Helical" evidence="1">
    <location>
        <begin position="61"/>
        <end position="82"/>
    </location>
</feature>
<evidence type="ECO:0000313" key="3">
    <source>
        <dbReference type="Proteomes" id="UP001172708"/>
    </source>
</evidence>
<dbReference type="Pfam" id="PF04020">
    <property type="entry name" value="Phage_holin_4_2"/>
    <property type="match status" value="1"/>
</dbReference>
<keyword evidence="1" id="KW-1133">Transmembrane helix</keyword>
<dbReference type="Proteomes" id="UP001172708">
    <property type="component" value="Unassembled WGS sequence"/>
</dbReference>
<dbReference type="PANTHER" id="PTHR37309:SF1">
    <property type="entry name" value="SLR0284 PROTEIN"/>
    <property type="match status" value="1"/>
</dbReference>
<comment type="caution">
    <text evidence="2">The sequence shown here is derived from an EMBL/GenBank/DDBJ whole genome shotgun (WGS) entry which is preliminary data.</text>
</comment>
<reference evidence="2" key="1">
    <citation type="submission" date="2023-06" db="EMBL/GenBank/DDBJ databases">
        <title>Egi l300058.</title>
        <authorList>
            <person name="Gao L."/>
            <person name="Fang B.-Z."/>
            <person name="Li W.-J."/>
        </authorList>
    </citation>
    <scope>NUCLEOTIDE SEQUENCE</scope>
    <source>
        <strain evidence="2">EGI L300058</strain>
    </source>
</reference>